<comment type="pathway">
    <text evidence="6">Amino-acid biosynthesis; L-threonine biosynthesis; L-threonine from L-aspartate: step 1/5.</text>
</comment>
<dbReference type="InterPro" id="IPR019811">
    <property type="entry name" value="HDH_CS"/>
</dbReference>
<dbReference type="GO" id="GO:0004412">
    <property type="term" value="F:homoserine dehydrogenase activity"/>
    <property type="evidence" value="ECO:0007669"/>
    <property type="project" value="UniProtKB-EC"/>
</dbReference>
<name>A0A0C1L7T9_9BACT</name>
<comment type="pathway">
    <text evidence="5">Amino-acid biosynthesis; L-methionine biosynthesis via de novo pathway; L-homoserine from L-aspartate: step 3/3.</text>
</comment>
<comment type="catalytic activity">
    <reaction evidence="26">
        <text>L-homoserine + NADP(+) = L-aspartate 4-semialdehyde + NADPH + H(+)</text>
        <dbReference type="Rhea" id="RHEA:15761"/>
        <dbReference type="ChEBI" id="CHEBI:15378"/>
        <dbReference type="ChEBI" id="CHEBI:57476"/>
        <dbReference type="ChEBI" id="CHEBI:57783"/>
        <dbReference type="ChEBI" id="CHEBI:58349"/>
        <dbReference type="ChEBI" id="CHEBI:537519"/>
        <dbReference type="EC" id="1.1.1.3"/>
    </reaction>
    <physiologicalReaction direction="right-to-left" evidence="26">
        <dbReference type="Rhea" id="RHEA:15763"/>
    </physiologicalReaction>
</comment>
<evidence type="ECO:0000256" key="22">
    <source>
        <dbReference type="ARBA" id="ARBA00023167"/>
    </source>
</evidence>
<keyword evidence="16" id="KW-0067">ATP-binding</keyword>
<evidence type="ECO:0000256" key="20">
    <source>
        <dbReference type="ARBA" id="ARBA00023053"/>
    </source>
</evidence>
<reference evidence="29 30" key="1">
    <citation type="submission" date="2014-11" db="EMBL/GenBank/DDBJ databases">
        <title>Genome sequence of Flavihumibacter solisilvae 3-3.</title>
        <authorList>
            <person name="Zhou G."/>
            <person name="Li M."/>
            <person name="Wang G."/>
        </authorList>
    </citation>
    <scope>NUCLEOTIDE SEQUENCE [LARGE SCALE GENOMIC DNA]</scope>
    <source>
        <strain evidence="29 30">3-3</strain>
    </source>
</reference>
<dbReference type="STRING" id="1349421.OI18_05300"/>
<evidence type="ECO:0000256" key="15">
    <source>
        <dbReference type="ARBA" id="ARBA00022777"/>
    </source>
</evidence>
<keyword evidence="22" id="KW-0486">Methionine biosynthesis</keyword>
<evidence type="ECO:0000256" key="3">
    <source>
        <dbReference type="ARBA" id="ARBA00004986"/>
    </source>
</evidence>
<dbReference type="FunFam" id="3.30.360.10:FF:000006">
    <property type="entry name" value="Bifunctional aspartokinase/homoserine dehydrogenase"/>
    <property type="match status" value="1"/>
</dbReference>
<comment type="catalytic activity">
    <reaction evidence="25">
        <text>L-aspartate + ATP = 4-phospho-L-aspartate + ADP</text>
        <dbReference type="Rhea" id="RHEA:23776"/>
        <dbReference type="ChEBI" id="CHEBI:29991"/>
        <dbReference type="ChEBI" id="CHEBI:30616"/>
        <dbReference type="ChEBI" id="CHEBI:57535"/>
        <dbReference type="ChEBI" id="CHEBI:456216"/>
        <dbReference type="EC" id="2.7.2.4"/>
    </reaction>
    <physiologicalReaction direction="left-to-right" evidence="25">
        <dbReference type="Rhea" id="RHEA:23777"/>
    </physiologicalReaction>
</comment>
<evidence type="ECO:0000256" key="10">
    <source>
        <dbReference type="ARBA" id="ARBA00022605"/>
    </source>
</evidence>
<dbReference type="NCBIfam" id="TIGR00657">
    <property type="entry name" value="asp_kinases"/>
    <property type="match status" value="1"/>
</dbReference>
<dbReference type="PROSITE" id="PS51671">
    <property type="entry name" value="ACT"/>
    <property type="match status" value="1"/>
</dbReference>
<dbReference type="PANTHER" id="PTHR43070:SF3">
    <property type="entry name" value="HOMOSERINE DEHYDROGENASE"/>
    <property type="match status" value="1"/>
</dbReference>
<evidence type="ECO:0000256" key="21">
    <source>
        <dbReference type="ARBA" id="ARBA00023154"/>
    </source>
</evidence>
<evidence type="ECO:0000256" key="1">
    <source>
        <dbReference type="ARBA" id="ARBA00001920"/>
    </source>
</evidence>
<evidence type="ECO:0000256" key="25">
    <source>
        <dbReference type="ARBA" id="ARBA00048561"/>
    </source>
</evidence>
<evidence type="ECO:0000256" key="23">
    <source>
        <dbReference type="ARBA" id="ARBA00023268"/>
    </source>
</evidence>
<evidence type="ECO:0000256" key="2">
    <source>
        <dbReference type="ARBA" id="ARBA00004766"/>
    </source>
</evidence>
<dbReference type="InterPro" id="IPR001048">
    <property type="entry name" value="Asp/Glu/Uridylate_kinase"/>
</dbReference>
<dbReference type="InterPro" id="IPR042199">
    <property type="entry name" value="AsparK_Bifunc_asparK/hSer_DH"/>
</dbReference>
<evidence type="ECO:0000256" key="17">
    <source>
        <dbReference type="ARBA" id="ARBA00022857"/>
    </source>
</evidence>
<dbReference type="Pfam" id="PF00742">
    <property type="entry name" value="Homoserine_dh"/>
    <property type="match status" value="1"/>
</dbReference>
<evidence type="ECO:0000256" key="8">
    <source>
        <dbReference type="ARBA" id="ARBA00010046"/>
    </source>
</evidence>
<dbReference type="PROSITE" id="PS00324">
    <property type="entry name" value="ASPARTOKINASE"/>
    <property type="match status" value="1"/>
</dbReference>
<dbReference type="UniPathway" id="UPA00051">
    <property type="reaction ID" value="UER00462"/>
</dbReference>
<dbReference type="Gene3D" id="3.40.1160.10">
    <property type="entry name" value="Acetylglutamate kinase-like"/>
    <property type="match status" value="1"/>
</dbReference>
<feature type="domain" description="ACT" evidence="28">
    <location>
        <begin position="400"/>
        <end position="478"/>
    </location>
</feature>
<dbReference type="Gene3D" id="1.20.120.1320">
    <property type="entry name" value="Aspartokinase, catalytic domain"/>
    <property type="match status" value="1"/>
</dbReference>
<evidence type="ECO:0000313" key="29">
    <source>
        <dbReference type="EMBL" id="KIC95661.1"/>
    </source>
</evidence>
<dbReference type="EMBL" id="JSVC01000005">
    <property type="protein sequence ID" value="KIC95661.1"/>
    <property type="molecule type" value="Genomic_DNA"/>
</dbReference>
<dbReference type="InterPro" id="IPR005106">
    <property type="entry name" value="Asp/hSer_DH_NAD-bd"/>
</dbReference>
<dbReference type="InterPro" id="IPR036291">
    <property type="entry name" value="NAD(P)-bd_dom_sf"/>
</dbReference>
<evidence type="ECO:0000256" key="5">
    <source>
        <dbReference type="ARBA" id="ARBA00005062"/>
    </source>
</evidence>
<comment type="catalytic activity">
    <reaction evidence="27">
        <text>L-homoserine + NAD(+) = L-aspartate 4-semialdehyde + NADH + H(+)</text>
        <dbReference type="Rhea" id="RHEA:15757"/>
        <dbReference type="ChEBI" id="CHEBI:15378"/>
        <dbReference type="ChEBI" id="CHEBI:57476"/>
        <dbReference type="ChEBI" id="CHEBI:57540"/>
        <dbReference type="ChEBI" id="CHEBI:57945"/>
        <dbReference type="ChEBI" id="CHEBI:537519"/>
        <dbReference type="EC" id="1.1.1.3"/>
    </reaction>
    <physiologicalReaction direction="right-to-left" evidence="27">
        <dbReference type="Rhea" id="RHEA:15759"/>
    </physiologicalReaction>
</comment>
<dbReference type="InterPro" id="IPR049638">
    <property type="entry name" value="AK-HD"/>
</dbReference>
<dbReference type="GO" id="GO:0046872">
    <property type="term" value="F:metal ion binding"/>
    <property type="evidence" value="ECO:0007669"/>
    <property type="project" value="UniProtKB-KW"/>
</dbReference>
<dbReference type="RefSeq" id="WP_039137792.1">
    <property type="nucleotide sequence ID" value="NZ_JSVC01000005.1"/>
</dbReference>
<dbReference type="CDD" id="cd04243">
    <property type="entry name" value="AAK_AK-HSDH-like"/>
    <property type="match status" value="1"/>
</dbReference>
<dbReference type="Pfam" id="PF22468">
    <property type="entry name" value="ACT_9"/>
    <property type="match status" value="2"/>
</dbReference>
<keyword evidence="23" id="KW-0511">Multifunctional enzyme</keyword>
<evidence type="ECO:0000256" key="7">
    <source>
        <dbReference type="ARBA" id="ARBA00007952"/>
    </source>
</evidence>
<dbReference type="NCBIfam" id="NF006959">
    <property type="entry name" value="PRK09436.1"/>
    <property type="match status" value="1"/>
</dbReference>
<proteinExistence type="inferred from homology"/>
<dbReference type="SUPFAM" id="SSF55347">
    <property type="entry name" value="Glyceraldehyde-3-phosphate dehydrogenase-like, C-terminal domain"/>
    <property type="match status" value="1"/>
</dbReference>
<evidence type="ECO:0000256" key="13">
    <source>
        <dbReference type="ARBA" id="ARBA00022723"/>
    </source>
</evidence>
<sequence>MQVLKFGGTSVGTAEAILRVIDIVSEKISKEPVIIVVSAFGGTTDALLQCGSLAAGGNELYKEHVGHITTRHLDAVRQLIPVQQQSSMLSAVKKLCNEVEDLCNGIFLLGETTARTKDKLVSYGELISSLVITAAFQAKSVPATWWDSRKLIRTNGEFGNATVDFALTNEQFSLELQSLSTPLVVMPGFIASDTEGITTTLGRGGSDYTAAIAAAAVKASSLEIWTDVSGMMTADPRWVLNARVIPAISYQEAMELSHFGAKVIYPPTIQPVMNLHIPVWIKNTFAPGDAGTVIQNESYRNGNPVRGISSISNLALLSLEGSGMVGVPGFSRRLFEALAAHQINVILITQGSSEHSICVGVDATAADKAKMAVDAAFAPEISLRKVEPLIVEKDLSIVALVGEQMKSHPGISGKMFGSLGRNGVNVRAIAQGSSERNISAVIATRDVRKAINLLHEEFFEKTYKQINLFITGVGNVGGRLLQQLAQQQQFLLQHMRLQLRVVGLANSKRYLINEEGIDLLSWKAAMDHGVEGNITSFTDDIIQRNLRNTVFVDVTASEEVARAYPKLLEKSIAVVACNKIACSSPYSYYRELKNKSHEFNTSFLFETNVGAGLPVIGTLNDLLKSGDRIHSIEAVLSGTLNFVFNNYDGSRPFAEVVRQAQDEGYTEPDPRLDLSGVDVMRKIMILARETGEHLEMESISNNSFLPASCMNGSVDDFYNEMLKQEAHFRSIFDAAAANGCKLKFVATYNEGKASVGLQQIAPGHDLYHLYGKDNIVLFKTDRYPLQPLVIKGAGAGADVTASGVFADILRATLN</sequence>
<dbReference type="AlphaFoldDB" id="A0A0C1L7T9"/>
<dbReference type="Gene3D" id="3.40.50.720">
    <property type="entry name" value="NAD(P)-binding Rossmann-like Domain"/>
    <property type="match status" value="1"/>
</dbReference>
<evidence type="ECO:0000256" key="27">
    <source>
        <dbReference type="ARBA" id="ARBA00049031"/>
    </source>
</evidence>
<dbReference type="InterPro" id="IPR002912">
    <property type="entry name" value="ACT_dom"/>
</dbReference>
<dbReference type="InterPro" id="IPR045865">
    <property type="entry name" value="ACT-like_dom_sf"/>
</dbReference>
<dbReference type="InterPro" id="IPR054352">
    <property type="entry name" value="ACT_Aspartokinase"/>
</dbReference>
<keyword evidence="10" id="KW-0028">Amino-acid biosynthesis</keyword>
<comment type="similarity">
    <text evidence="7">In the C-terminal section; belongs to the homoserine dehydrogenase family.</text>
</comment>
<keyword evidence="18" id="KW-0560">Oxidoreductase</keyword>
<evidence type="ECO:0000256" key="19">
    <source>
        <dbReference type="ARBA" id="ARBA00023027"/>
    </source>
</evidence>
<comment type="pathway">
    <text evidence="3">Amino-acid biosynthesis; L-methionine biosynthesis via de novo pathway; L-homoserine from L-aspartate: step 1/3.</text>
</comment>
<dbReference type="InterPro" id="IPR018042">
    <property type="entry name" value="Aspartate_kinase_CS"/>
</dbReference>
<dbReference type="GO" id="GO:0009088">
    <property type="term" value="P:threonine biosynthetic process"/>
    <property type="evidence" value="ECO:0007669"/>
    <property type="project" value="UniProtKB-UniPathway"/>
</dbReference>
<keyword evidence="19" id="KW-0520">NAD</keyword>
<dbReference type="PANTHER" id="PTHR43070">
    <property type="match status" value="1"/>
</dbReference>
<dbReference type="GO" id="GO:0009090">
    <property type="term" value="P:homoserine biosynthetic process"/>
    <property type="evidence" value="ECO:0007669"/>
    <property type="project" value="UniProtKB-ARBA"/>
</dbReference>
<comment type="similarity">
    <text evidence="8">In the N-terminal section; belongs to the aspartokinase family.</text>
</comment>
<keyword evidence="15 29" id="KW-0418">Kinase</keyword>
<dbReference type="SUPFAM" id="SSF55021">
    <property type="entry name" value="ACT-like"/>
    <property type="match status" value="2"/>
</dbReference>
<dbReference type="GO" id="GO:0009086">
    <property type="term" value="P:methionine biosynthetic process"/>
    <property type="evidence" value="ECO:0007669"/>
    <property type="project" value="UniProtKB-KW"/>
</dbReference>
<evidence type="ECO:0000256" key="24">
    <source>
        <dbReference type="ARBA" id="ARBA00044938"/>
    </source>
</evidence>
<dbReference type="FunFam" id="3.30.2130.10:FF:000001">
    <property type="entry name" value="Bifunctional aspartokinase/homoserine dehydrogenase"/>
    <property type="match status" value="1"/>
</dbReference>
<dbReference type="InterPro" id="IPR011147">
    <property type="entry name" value="Bifunc_Aspkin/hSer_DH"/>
</dbReference>
<keyword evidence="13" id="KW-0479">Metal-binding</keyword>
<dbReference type="SUPFAM" id="SSF53633">
    <property type="entry name" value="Carbamate kinase-like"/>
    <property type="match status" value="1"/>
</dbReference>
<keyword evidence="20" id="KW-0915">Sodium</keyword>
<protein>
    <submittedName>
        <fullName evidence="29">Aspartate kinase</fullName>
    </submittedName>
</protein>
<keyword evidence="30" id="KW-1185">Reference proteome</keyword>
<dbReference type="InterPro" id="IPR001342">
    <property type="entry name" value="HDH_cat"/>
</dbReference>
<comment type="function">
    <text evidence="24">Bifunctional aspartate kinase and homoserine dehydrogenase that catalyzes the first and the third steps toward the synthesis of lysine, methionine and threonine from aspartate.</text>
</comment>
<dbReference type="InterPro" id="IPR001341">
    <property type="entry name" value="Asp_kinase"/>
</dbReference>
<dbReference type="Pfam" id="PF03447">
    <property type="entry name" value="NAD_binding_3"/>
    <property type="match status" value="1"/>
</dbReference>
<dbReference type="Gene3D" id="3.30.360.10">
    <property type="entry name" value="Dihydrodipicolinate Reductase, domain 2"/>
    <property type="match status" value="1"/>
</dbReference>
<dbReference type="CDD" id="cd04921">
    <property type="entry name" value="ACT_AKi-HSDH-ThrA-like_1"/>
    <property type="match status" value="1"/>
</dbReference>
<accession>A0A0C1L7T9</accession>
<dbReference type="UniPathway" id="UPA00034">
    <property type="reaction ID" value="UER00015"/>
</dbReference>
<dbReference type="Proteomes" id="UP000031408">
    <property type="component" value="Unassembled WGS sequence"/>
</dbReference>
<evidence type="ECO:0000256" key="12">
    <source>
        <dbReference type="ARBA" id="ARBA00022697"/>
    </source>
</evidence>
<dbReference type="SUPFAM" id="SSF51735">
    <property type="entry name" value="NAD(P)-binding Rossmann-fold domains"/>
    <property type="match status" value="1"/>
</dbReference>
<evidence type="ECO:0000256" key="18">
    <source>
        <dbReference type="ARBA" id="ARBA00023002"/>
    </source>
</evidence>
<comment type="subunit">
    <text evidence="9">Homotetramer.</text>
</comment>
<evidence type="ECO:0000256" key="9">
    <source>
        <dbReference type="ARBA" id="ARBA00011881"/>
    </source>
</evidence>
<evidence type="ECO:0000256" key="16">
    <source>
        <dbReference type="ARBA" id="ARBA00022840"/>
    </source>
</evidence>
<comment type="pathway">
    <text evidence="2">Amino-acid biosynthesis; L-lysine biosynthesis via DAP pathway; (S)-tetrahydrodipicolinate from L-aspartate: step 1/4.</text>
</comment>
<dbReference type="UniPathway" id="UPA00050">
    <property type="reaction ID" value="UER00063"/>
</dbReference>
<comment type="caution">
    <text evidence="29">The sequence shown here is derived from an EMBL/GenBank/DDBJ whole genome shotgun (WGS) entry which is preliminary data.</text>
</comment>
<dbReference type="GO" id="GO:0009089">
    <property type="term" value="P:lysine biosynthetic process via diaminopimelate"/>
    <property type="evidence" value="ECO:0007669"/>
    <property type="project" value="UniProtKB-UniPathway"/>
</dbReference>
<keyword evidence="11" id="KW-0808">Transferase</keyword>
<organism evidence="29 30">
    <name type="scientific">Flavihumibacter solisilvae</name>
    <dbReference type="NCBI Taxonomy" id="1349421"/>
    <lineage>
        <taxon>Bacteria</taxon>
        <taxon>Pseudomonadati</taxon>
        <taxon>Bacteroidota</taxon>
        <taxon>Chitinophagia</taxon>
        <taxon>Chitinophagales</taxon>
        <taxon>Chitinophagaceae</taxon>
        <taxon>Flavihumibacter</taxon>
    </lineage>
</organism>
<dbReference type="GO" id="GO:0050661">
    <property type="term" value="F:NADP binding"/>
    <property type="evidence" value="ECO:0007669"/>
    <property type="project" value="InterPro"/>
</dbReference>
<dbReference type="Gene3D" id="3.30.2130.10">
    <property type="entry name" value="VC0802-like"/>
    <property type="match status" value="1"/>
</dbReference>
<evidence type="ECO:0000313" key="30">
    <source>
        <dbReference type="Proteomes" id="UP000031408"/>
    </source>
</evidence>
<comment type="cofactor">
    <cofactor evidence="1">
        <name>a metal cation</name>
        <dbReference type="ChEBI" id="CHEBI:25213"/>
    </cofactor>
</comment>
<keyword evidence="12" id="KW-0791">Threonine biosynthesis</keyword>
<gene>
    <name evidence="29" type="ORF">OI18_05300</name>
</gene>
<dbReference type="Pfam" id="PF00696">
    <property type="entry name" value="AA_kinase"/>
    <property type="match status" value="1"/>
</dbReference>
<dbReference type="PROSITE" id="PS01042">
    <property type="entry name" value="HOMOSER_DHGENASE"/>
    <property type="match status" value="1"/>
</dbReference>
<dbReference type="GO" id="GO:0004072">
    <property type="term" value="F:aspartate kinase activity"/>
    <property type="evidence" value="ECO:0007669"/>
    <property type="project" value="UniProtKB-EC"/>
</dbReference>
<evidence type="ECO:0000256" key="11">
    <source>
        <dbReference type="ARBA" id="ARBA00022679"/>
    </source>
</evidence>
<dbReference type="InterPro" id="IPR036393">
    <property type="entry name" value="AceGlu_kinase-like_sf"/>
</dbReference>
<evidence type="ECO:0000256" key="4">
    <source>
        <dbReference type="ARBA" id="ARBA00005056"/>
    </source>
</evidence>
<keyword evidence="17" id="KW-0521">NADP</keyword>
<dbReference type="PIRSF" id="PIRSF000727">
    <property type="entry name" value="ThrA"/>
    <property type="match status" value="1"/>
</dbReference>
<comment type="pathway">
    <text evidence="4">Amino-acid biosynthesis; L-threonine biosynthesis; L-threonine from L-aspartate: step 3/5.</text>
</comment>
<evidence type="ECO:0000256" key="6">
    <source>
        <dbReference type="ARBA" id="ARBA00005139"/>
    </source>
</evidence>
<dbReference type="CDD" id="cd04922">
    <property type="entry name" value="ACT_AKi-HSDH-ThrA_2"/>
    <property type="match status" value="1"/>
</dbReference>
<evidence type="ECO:0000256" key="14">
    <source>
        <dbReference type="ARBA" id="ARBA00022741"/>
    </source>
</evidence>
<keyword evidence="14" id="KW-0547">Nucleotide-binding</keyword>
<evidence type="ECO:0000259" key="28">
    <source>
        <dbReference type="PROSITE" id="PS51671"/>
    </source>
</evidence>
<keyword evidence="21" id="KW-0457">Lysine biosynthesis</keyword>
<evidence type="ECO:0000256" key="26">
    <source>
        <dbReference type="ARBA" id="ARBA00048841"/>
    </source>
</evidence>
<dbReference type="OrthoDB" id="9799110at2"/>
<dbReference type="GO" id="GO:0005524">
    <property type="term" value="F:ATP binding"/>
    <property type="evidence" value="ECO:0007669"/>
    <property type="project" value="UniProtKB-KW"/>
</dbReference>